<dbReference type="PANTHER" id="PTHR42877:SF7">
    <property type="entry name" value="FLAVIN-BINDING MONOOXYGENASE-RELATED"/>
    <property type="match status" value="1"/>
</dbReference>
<reference evidence="3 4" key="1">
    <citation type="journal article" date="2012" name="Science">
        <title>The Paleozoic origin of enzymatic lignin decomposition reconstructed from 31 fungal genomes.</title>
        <authorList>
            <person name="Floudas D."/>
            <person name="Binder M."/>
            <person name="Riley R."/>
            <person name="Barry K."/>
            <person name="Blanchette R.A."/>
            <person name="Henrissat B."/>
            <person name="Martinez A.T."/>
            <person name="Otillar R."/>
            <person name="Spatafora J.W."/>
            <person name="Yadav J.S."/>
            <person name="Aerts A."/>
            <person name="Benoit I."/>
            <person name="Boyd A."/>
            <person name="Carlson A."/>
            <person name="Copeland A."/>
            <person name="Coutinho P.M."/>
            <person name="de Vries R.P."/>
            <person name="Ferreira P."/>
            <person name="Findley K."/>
            <person name="Foster B."/>
            <person name="Gaskell J."/>
            <person name="Glotzer D."/>
            <person name="Gorecki P."/>
            <person name="Heitman J."/>
            <person name="Hesse C."/>
            <person name="Hori C."/>
            <person name="Igarashi K."/>
            <person name="Jurgens J.A."/>
            <person name="Kallen N."/>
            <person name="Kersten P."/>
            <person name="Kohler A."/>
            <person name="Kuees U."/>
            <person name="Kumar T.K.A."/>
            <person name="Kuo A."/>
            <person name="LaButti K."/>
            <person name="Larrondo L.F."/>
            <person name="Lindquist E."/>
            <person name="Ling A."/>
            <person name="Lombard V."/>
            <person name="Lucas S."/>
            <person name="Lundell T."/>
            <person name="Martin R."/>
            <person name="McLaughlin D.J."/>
            <person name="Morgenstern I."/>
            <person name="Morin E."/>
            <person name="Murat C."/>
            <person name="Nagy L.G."/>
            <person name="Nolan M."/>
            <person name="Ohm R.A."/>
            <person name="Patyshakuliyeva A."/>
            <person name="Rokas A."/>
            <person name="Ruiz-Duenas F.J."/>
            <person name="Sabat G."/>
            <person name="Salamov A."/>
            <person name="Samejima M."/>
            <person name="Schmutz J."/>
            <person name="Slot J.C."/>
            <person name="St John F."/>
            <person name="Stenlid J."/>
            <person name="Sun H."/>
            <person name="Sun S."/>
            <person name="Syed K."/>
            <person name="Tsang A."/>
            <person name="Wiebenga A."/>
            <person name="Young D."/>
            <person name="Pisabarro A."/>
            <person name="Eastwood D.C."/>
            <person name="Martin F."/>
            <person name="Cullen D."/>
            <person name="Grigoriev I.V."/>
            <person name="Hibbett D.S."/>
        </authorList>
    </citation>
    <scope>NUCLEOTIDE SEQUENCE [LARGE SCALE GENOMIC DNA]</scope>
    <source>
        <strain evidence="3 4">ATCC 11539</strain>
    </source>
</reference>
<evidence type="ECO:0000313" key="3">
    <source>
        <dbReference type="EMBL" id="EPQ56351.1"/>
    </source>
</evidence>
<dbReference type="AlphaFoldDB" id="S7Q8P1"/>
<dbReference type="GeneID" id="19301706"/>
<dbReference type="eggNOG" id="KOG1399">
    <property type="taxonomic scope" value="Eukaryota"/>
</dbReference>
<dbReference type="InterPro" id="IPR051209">
    <property type="entry name" value="FAD-bind_Monooxygenase_sf"/>
</dbReference>
<dbReference type="RefSeq" id="XP_007865101.1">
    <property type="nucleotide sequence ID" value="XM_007866910.1"/>
</dbReference>
<dbReference type="HOGENOM" id="CLU_006937_6_1_1"/>
<dbReference type="OMA" id="NSECQMR"/>
<dbReference type="SUPFAM" id="SSF51905">
    <property type="entry name" value="FAD/NAD(P)-binding domain"/>
    <property type="match status" value="1"/>
</dbReference>
<dbReference type="OrthoDB" id="74360at2759"/>
<dbReference type="InterPro" id="IPR036188">
    <property type="entry name" value="FAD/NAD-bd_sf"/>
</dbReference>
<keyword evidence="4" id="KW-1185">Reference proteome</keyword>
<organism evidence="3 4">
    <name type="scientific">Gloeophyllum trabeum (strain ATCC 11539 / FP-39264 / Madison 617)</name>
    <name type="common">Brown rot fungus</name>
    <dbReference type="NCBI Taxonomy" id="670483"/>
    <lineage>
        <taxon>Eukaryota</taxon>
        <taxon>Fungi</taxon>
        <taxon>Dikarya</taxon>
        <taxon>Basidiomycota</taxon>
        <taxon>Agaricomycotina</taxon>
        <taxon>Agaricomycetes</taxon>
        <taxon>Gloeophyllales</taxon>
        <taxon>Gloeophyllaceae</taxon>
        <taxon>Gloeophyllum</taxon>
    </lineage>
</organism>
<evidence type="ECO:0000256" key="2">
    <source>
        <dbReference type="SAM" id="MobiDB-lite"/>
    </source>
</evidence>
<dbReference type="Pfam" id="PF13450">
    <property type="entry name" value="NAD_binding_8"/>
    <property type="match status" value="1"/>
</dbReference>
<comment type="similarity">
    <text evidence="1">Belongs to the FAD-binding monooxygenase family.</text>
</comment>
<evidence type="ECO:0000256" key="1">
    <source>
        <dbReference type="ARBA" id="ARBA00010139"/>
    </source>
</evidence>
<accession>S7Q8P1</accession>
<proteinExistence type="inferred from homology"/>
<dbReference type="KEGG" id="gtr:GLOTRDRAFT_128296"/>
<protein>
    <submittedName>
        <fullName evidence="3">FAD/NAD P-binding domain-containing protein</fullName>
    </submittedName>
</protein>
<gene>
    <name evidence="3" type="ORF">GLOTRDRAFT_128296</name>
</gene>
<sequence>MTTETNGTNAPKNGASSLNGTSGHPNGYKLGDFSIDECRPMRVVCIGAGFSGILAGIRFPQKVPNVDLTIYDKNPAIGGTWYNNKYPGLSCDIPAHTYQYAFEDNMEWSAFYAPGPEIREYLERVANKYKVMKYIHLEHELVGAYWQEAESKWRLRVKRPSPNSTPENKQYEEFEDKADVLFTGLGSLARWHWPDIEGLKDFKGCILHSAEWDVTERSWQESVKDWGDKKVGVIGVGSSAIQIVPALQPRVAHLVNFVRSKTWLATPFLEEKMSDLLGRDPAGSYVFTEEDKQRFRDPAFYKKFRHNMEHELNSTYQGTLKGTKVQQMIRAAFTENMRQRLAKKPWITEYLLPDFGVACRRLTPGPGYLEALCEDNVTFEPTHIRRITETGIELVDGKHHDLDIIVCATGFDTSFQYPFPFVGRGGITLREKYTPHPRTYLALCVDGFPNWFQSCGPNSGVYGGSLVAILQQQVDYAVKATLKLQRERLKSMVVKKEAVDDFDEYLEAYFPKTVHTEKCRSWAKMGKDEGRVVGLWPGSSLHCLRAFAHPRWEDFDYQPLDPVKNRFYWLGDGQTYNEKTLTGDRAWYLNPDEVDYPPVPEN</sequence>
<evidence type="ECO:0000313" key="4">
    <source>
        <dbReference type="Proteomes" id="UP000030669"/>
    </source>
</evidence>
<dbReference type="EMBL" id="KB469300">
    <property type="protein sequence ID" value="EPQ56351.1"/>
    <property type="molecule type" value="Genomic_DNA"/>
</dbReference>
<dbReference type="Proteomes" id="UP000030669">
    <property type="component" value="Unassembled WGS sequence"/>
</dbReference>
<feature type="region of interest" description="Disordered" evidence="2">
    <location>
        <begin position="1"/>
        <end position="23"/>
    </location>
</feature>
<name>S7Q8P1_GLOTA</name>
<dbReference type="Gene3D" id="3.50.50.60">
    <property type="entry name" value="FAD/NAD(P)-binding domain"/>
    <property type="match status" value="3"/>
</dbReference>
<dbReference type="PANTHER" id="PTHR42877">
    <property type="entry name" value="L-ORNITHINE N(5)-MONOOXYGENASE-RELATED"/>
    <property type="match status" value="1"/>
</dbReference>